<dbReference type="STRING" id="7398.A0A1B0A964"/>
<evidence type="ECO:0000259" key="6">
    <source>
        <dbReference type="Pfam" id="PF00520"/>
    </source>
</evidence>
<reference evidence="8" key="1">
    <citation type="submission" date="2014-03" db="EMBL/GenBank/DDBJ databases">
        <authorList>
            <person name="Aksoy S."/>
            <person name="Warren W."/>
            <person name="Wilson R.K."/>
        </authorList>
    </citation>
    <scope>NUCLEOTIDE SEQUENCE [LARGE SCALE GENOMIC DNA]</scope>
    <source>
        <strain evidence="8">IAEA</strain>
    </source>
</reference>
<keyword evidence="3 5" id="KW-1133">Transmembrane helix</keyword>
<dbReference type="Pfam" id="PF00520">
    <property type="entry name" value="Ion_trans"/>
    <property type="match status" value="1"/>
</dbReference>
<feature type="domain" description="Ion transport" evidence="6">
    <location>
        <begin position="9"/>
        <end position="81"/>
    </location>
</feature>
<protein>
    <recommendedName>
        <fullName evidence="6">Ion transport domain-containing protein</fullName>
    </recommendedName>
</protein>
<evidence type="ECO:0000313" key="7">
    <source>
        <dbReference type="EnsemblMetazoa" id="GPAI038257-PA"/>
    </source>
</evidence>
<name>A0A1B0A964_GLOPL</name>
<dbReference type="GO" id="GO:0001518">
    <property type="term" value="C:voltage-gated sodium channel complex"/>
    <property type="evidence" value="ECO:0007669"/>
    <property type="project" value="TreeGrafter"/>
</dbReference>
<keyword evidence="8" id="KW-1185">Reference proteome</keyword>
<evidence type="ECO:0000256" key="1">
    <source>
        <dbReference type="ARBA" id="ARBA00004141"/>
    </source>
</evidence>
<dbReference type="GO" id="GO:0005248">
    <property type="term" value="F:voltage-gated sodium channel activity"/>
    <property type="evidence" value="ECO:0007669"/>
    <property type="project" value="TreeGrafter"/>
</dbReference>
<dbReference type="PANTHER" id="PTHR10037">
    <property type="entry name" value="VOLTAGE-GATED CATION CHANNEL CALCIUM AND SODIUM"/>
    <property type="match status" value="1"/>
</dbReference>
<evidence type="ECO:0000256" key="2">
    <source>
        <dbReference type="ARBA" id="ARBA00022692"/>
    </source>
</evidence>
<dbReference type="PANTHER" id="PTHR10037:SF62">
    <property type="entry name" value="SODIUM CHANNEL PROTEIN 60E"/>
    <property type="match status" value="1"/>
</dbReference>
<organism evidence="7 8">
    <name type="scientific">Glossina pallidipes</name>
    <name type="common">Tsetse fly</name>
    <dbReference type="NCBI Taxonomy" id="7398"/>
    <lineage>
        <taxon>Eukaryota</taxon>
        <taxon>Metazoa</taxon>
        <taxon>Ecdysozoa</taxon>
        <taxon>Arthropoda</taxon>
        <taxon>Hexapoda</taxon>
        <taxon>Insecta</taxon>
        <taxon>Pterygota</taxon>
        <taxon>Neoptera</taxon>
        <taxon>Endopterygota</taxon>
        <taxon>Diptera</taxon>
        <taxon>Brachycera</taxon>
        <taxon>Muscomorpha</taxon>
        <taxon>Hippoboscoidea</taxon>
        <taxon>Glossinidae</taxon>
        <taxon>Glossina</taxon>
    </lineage>
</organism>
<keyword evidence="2 5" id="KW-0812">Transmembrane</keyword>
<evidence type="ECO:0000313" key="8">
    <source>
        <dbReference type="Proteomes" id="UP000092445"/>
    </source>
</evidence>
<dbReference type="Proteomes" id="UP000092445">
    <property type="component" value="Unassembled WGS sequence"/>
</dbReference>
<feature type="transmembrane region" description="Helical" evidence="5">
    <location>
        <begin position="49"/>
        <end position="72"/>
    </location>
</feature>
<evidence type="ECO:0000256" key="3">
    <source>
        <dbReference type="ARBA" id="ARBA00022989"/>
    </source>
</evidence>
<comment type="subcellular location">
    <subcellularLocation>
        <location evidence="1">Membrane</location>
        <topology evidence="1">Multi-pass membrane protein</topology>
    </subcellularLocation>
</comment>
<dbReference type="CDD" id="cd13433">
    <property type="entry name" value="Na_channel_gate"/>
    <property type="match status" value="1"/>
</dbReference>
<dbReference type="GO" id="GO:0086010">
    <property type="term" value="P:membrane depolarization during action potential"/>
    <property type="evidence" value="ECO:0007669"/>
    <property type="project" value="TreeGrafter"/>
</dbReference>
<sequence>MGVQFFGGMGYLALLQVATFEGWMEVMADAVDARGVDLQPQREANLYAYIYFVIFIVCGSFFTLNLFIGVIIDNFNMLKKKYEGGVLEMFLTESQKHYYTAMKKLGRKKPQKVIKRPINHFLAMFYDLSNSRRDQAEVLKGTRRYRCLRLELHQEKLEALIGLRPHQWWLLSSYHVMSLISAAKI</sequence>
<dbReference type="GO" id="GO:0019228">
    <property type="term" value="P:neuronal action potential"/>
    <property type="evidence" value="ECO:0007669"/>
    <property type="project" value="TreeGrafter"/>
</dbReference>
<dbReference type="InterPro" id="IPR044564">
    <property type="entry name" value="Na_chnl_inactivation_gate"/>
</dbReference>
<accession>A0A1B0A964</accession>
<dbReference type="Gene3D" id="1.10.287.70">
    <property type="match status" value="1"/>
</dbReference>
<dbReference type="InterPro" id="IPR005821">
    <property type="entry name" value="Ion_trans_dom"/>
</dbReference>
<dbReference type="SUPFAM" id="SSF81324">
    <property type="entry name" value="Voltage-gated potassium channels"/>
    <property type="match status" value="1"/>
</dbReference>
<evidence type="ECO:0000256" key="5">
    <source>
        <dbReference type="SAM" id="Phobius"/>
    </source>
</evidence>
<keyword evidence="4 5" id="KW-0472">Membrane</keyword>
<dbReference type="VEuPathDB" id="VectorBase:GPAI038257"/>
<reference evidence="7" key="2">
    <citation type="submission" date="2020-05" db="UniProtKB">
        <authorList>
            <consortium name="EnsemblMetazoa"/>
        </authorList>
    </citation>
    <scope>IDENTIFICATION</scope>
    <source>
        <strain evidence="7">IAEA</strain>
    </source>
</reference>
<evidence type="ECO:0000256" key="4">
    <source>
        <dbReference type="ARBA" id="ARBA00023136"/>
    </source>
</evidence>
<dbReference type="EnsemblMetazoa" id="GPAI038257-RA">
    <property type="protein sequence ID" value="GPAI038257-PA"/>
    <property type="gene ID" value="GPAI038257"/>
</dbReference>
<dbReference type="InterPro" id="IPR043203">
    <property type="entry name" value="VGCC_Ca_Na"/>
</dbReference>
<proteinExistence type="predicted"/>
<dbReference type="AlphaFoldDB" id="A0A1B0A964"/>